<sequence>MVTNEVIYEPDEERMTRPRSAEQKSAREERFASQSWEAPRESGDPIYEIAREYADVFQEKKRAEPPADRGIRHKIDLIPKSKYCVTRQWPFP</sequence>
<dbReference type="EMBL" id="CAKLBY020000004">
    <property type="protein sequence ID" value="CAK7894377.1"/>
    <property type="molecule type" value="Genomic_DNA"/>
</dbReference>
<reference evidence="2" key="1">
    <citation type="submission" date="2024-01" db="EMBL/GenBank/DDBJ databases">
        <authorList>
            <person name="Webb A."/>
        </authorList>
    </citation>
    <scope>NUCLEOTIDE SEQUENCE</scope>
    <source>
        <strain evidence="2">Pm1</strain>
    </source>
</reference>
<proteinExistence type="predicted"/>
<evidence type="ECO:0000256" key="1">
    <source>
        <dbReference type="SAM" id="MobiDB-lite"/>
    </source>
</evidence>
<accession>A0AAV1T2T1</accession>
<dbReference type="Proteomes" id="UP001162060">
    <property type="component" value="Unassembled WGS sequence"/>
</dbReference>
<feature type="compositionally biased region" description="Basic and acidic residues" evidence="1">
    <location>
        <begin position="13"/>
        <end position="31"/>
    </location>
</feature>
<name>A0AAV1T2T1_9STRA</name>
<evidence type="ECO:0000313" key="3">
    <source>
        <dbReference type="Proteomes" id="UP001162060"/>
    </source>
</evidence>
<comment type="caution">
    <text evidence="2">The sequence shown here is derived from an EMBL/GenBank/DDBJ whole genome shotgun (WGS) entry which is preliminary data.</text>
</comment>
<dbReference type="AlphaFoldDB" id="A0AAV1T2T1"/>
<feature type="region of interest" description="Disordered" evidence="1">
    <location>
        <begin position="1"/>
        <end position="43"/>
    </location>
</feature>
<gene>
    <name evidence="2" type="ORF">PM001_LOCUS787</name>
</gene>
<protein>
    <submittedName>
        <fullName evidence="2">Uncharacterized protein</fullName>
    </submittedName>
</protein>
<organism evidence="2 3">
    <name type="scientific">Peronospora matthiolae</name>
    <dbReference type="NCBI Taxonomy" id="2874970"/>
    <lineage>
        <taxon>Eukaryota</taxon>
        <taxon>Sar</taxon>
        <taxon>Stramenopiles</taxon>
        <taxon>Oomycota</taxon>
        <taxon>Peronosporomycetes</taxon>
        <taxon>Peronosporales</taxon>
        <taxon>Peronosporaceae</taxon>
        <taxon>Peronospora</taxon>
    </lineage>
</organism>
<evidence type="ECO:0000313" key="2">
    <source>
        <dbReference type="EMBL" id="CAK7894377.1"/>
    </source>
</evidence>